<accession>A0ABR0NMT3</accession>
<gene>
    <name evidence="3" type="ORF">PVK06_030259</name>
</gene>
<reference evidence="3 4" key="1">
    <citation type="submission" date="2023-03" db="EMBL/GenBank/DDBJ databases">
        <title>WGS of Gossypium arboreum.</title>
        <authorList>
            <person name="Yu D."/>
        </authorList>
    </citation>
    <scope>NUCLEOTIDE SEQUENCE [LARGE SCALE GENOMIC DNA]</scope>
    <source>
        <tissue evidence="3">Leaf</tissue>
    </source>
</reference>
<evidence type="ECO:0000313" key="4">
    <source>
        <dbReference type="Proteomes" id="UP001358586"/>
    </source>
</evidence>
<keyword evidence="4" id="KW-1185">Reference proteome</keyword>
<comment type="caution">
    <text evidence="3">The sequence shown here is derived from an EMBL/GenBank/DDBJ whole genome shotgun (WGS) entry which is preliminary data.</text>
</comment>
<dbReference type="Pfam" id="PF04195">
    <property type="entry name" value="Transposase_28"/>
    <property type="match status" value="1"/>
</dbReference>
<name>A0ABR0NMT3_GOSAR</name>
<dbReference type="InterPro" id="IPR007321">
    <property type="entry name" value="Transposase_28"/>
</dbReference>
<dbReference type="EMBL" id="JARKNE010000009">
    <property type="protein sequence ID" value="KAK5802648.1"/>
    <property type="molecule type" value="Genomic_DNA"/>
</dbReference>
<sequence>MVNYLVARGIQLPNFAYHFEIVTKERHLSDSSESFILPLYFLEASFHLPLHPFFDAILIEYGIAPKQLTSLSWWTLMEYFLYYSSHNEPHLFGVFKCFFWLKILTQGSSTGMVYFNGEPTDFFYTMCNIPPCLWLTSALGFRSEFSSRDLIESIIDPVVPPAAPTHFLPLKILPQLEFMDIEALFDSAQQTMDAIASNVRASSNSYRRSKLEKGWPSNVRESKGNKLPNHKPEMQPIFPKVGFSAPLSVPDTTLPPPHSLACSLPLPLLPPKILAKSTNVVDPPTTTLAPHSL</sequence>
<feature type="region of interest" description="Disordered" evidence="1">
    <location>
        <begin position="211"/>
        <end position="231"/>
    </location>
</feature>
<evidence type="ECO:0000259" key="2">
    <source>
        <dbReference type="Pfam" id="PF04195"/>
    </source>
</evidence>
<protein>
    <recommendedName>
        <fullName evidence="2">Transposase (putative) gypsy type domain-containing protein</fullName>
    </recommendedName>
</protein>
<organism evidence="3 4">
    <name type="scientific">Gossypium arboreum</name>
    <name type="common">Tree cotton</name>
    <name type="synonym">Gossypium nanking</name>
    <dbReference type="NCBI Taxonomy" id="29729"/>
    <lineage>
        <taxon>Eukaryota</taxon>
        <taxon>Viridiplantae</taxon>
        <taxon>Streptophyta</taxon>
        <taxon>Embryophyta</taxon>
        <taxon>Tracheophyta</taxon>
        <taxon>Spermatophyta</taxon>
        <taxon>Magnoliopsida</taxon>
        <taxon>eudicotyledons</taxon>
        <taxon>Gunneridae</taxon>
        <taxon>Pentapetalae</taxon>
        <taxon>rosids</taxon>
        <taxon>malvids</taxon>
        <taxon>Malvales</taxon>
        <taxon>Malvaceae</taxon>
        <taxon>Malvoideae</taxon>
        <taxon>Gossypium</taxon>
    </lineage>
</organism>
<feature type="domain" description="Transposase (putative) gypsy type" evidence="2">
    <location>
        <begin position="40"/>
        <end position="102"/>
    </location>
</feature>
<dbReference type="Proteomes" id="UP001358586">
    <property type="component" value="Chromosome 9"/>
</dbReference>
<evidence type="ECO:0000313" key="3">
    <source>
        <dbReference type="EMBL" id="KAK5802648.1"/>
    </source>
</evidence>
<proteinExistence type="predicted"/>
<evidence type="ECO:0000256" key="1">
    <source>
        <dbReference type="SAM" id="MobiDB-lite"/>
    </source>
</evidence>